<dbReference type="InterPro" id="IPR012910">
    <property type="entry name" value="Plug_dom"/>
</dbReference>
<evidence type="ECO:0000256" key="6">
    <source>
        <dbReference type="ARBA" id="ARBA00023136"/>
    </source>
</evidence>
<evidence type="ECO:0000259" key="11">
    <source>
        <dbReference type="Pfam" id="PF00593"/>
    </source>
</evidence>
<proteinExistence type="inferred from homology"/>
<keyword evidence="2 8" id="KW-0813">Transport</keyword>
<dbReference type="RefSeq" id="WP_229956107.1">
    <property type="nucleotide sequence ID" value="NZ_BAAAEM010000002.1"/>
</dbReference>
<keyword evidence="4 8" id="KW-0812">Transmembrane</keyword>
<feature type="domain" description="TonB-dependent receptor-like beta-barrel" evidence="11">
    <location>
        <begin position="331"/>
        <end position="881"/>
    </location>
</feature>
<evidence type="ECO:0000256" key="7">
    <source>
        <dbReference type="ARBA" id="ARBA00023237"/>
    </source>
</evidence>
<keyword evidence="6 8" id="KW-0472">Membrane</keyword>
<dbReference type="PANTHER" id="PTHR40980">
    <property type="entry name" value="PLUG DOMAIN-CONTAINING PROTEIN"/>
    <property type="match status" value="1"/>
</dbReference>
<dbReference type="InterPro" id="IPR037066">
    <property type="entry name" value="Plug_dom_sf"/>
</dbReference>
<protein>
    <submittedName>
        <fullName evidence="13">TonB-dependent receptor</fullName>
    </submittedName>
</protein>
<evidence type="ECO:0000256" key="8">
    <source>
        <dbReference type="PROSITE-ProRule" id="PRU01360"/>
    </source>
</evidence>
<feature type="signal peptide" evidence="10">
    <location>
        <begin position="1"/>
        <end position="35"/>
    </location>
</feature>
<reference evidence="13 14" key="1">
    <citation type="journal article" date="2019" name="Int. J. Syst. Evol. Microbiol.">
        <title>The Global Catalogue of Microorganisms (GCM) 10K type strain sequencing project: providing services to taxonomists for standard genome sequencing and annotation.</title>
        <authorList>
            <consortium name="The Broad Institute Genomics Platform"/>
            <consortium name="The Broad Institute Genome Sequencing Center for Infectious Disease"/>
            <person name="Wu L."/>
            <person name="Ma J."/>
        </authorList>
    </citation>
    <scope>NUCLEOTIDE SEQUENCE [LARGE SCALE GENOMIC DNA]</scope>
    <source>
        <strain evidence="13 14">JCM 14162</strain>
    </source>
</reference>
<keyword evidence="14" id="KW-1185">Reference proteome</keyword>
<dbReference type="NCBIfam" id="TIGR01782">
    <property type="entry name" value="TonB-Xanth-Caul"/>
    <property type="match status" value="1"/>
</dbReference>
<dbReference type="Gene3D" id="2.40.170.20">
    <property type="entry name" value="TonB-dependent receptor, beta-barrel domain"/>
    <property type="match status" value="1"/>
</dbReference>
<dbReference type="InterPro" id="IPR036942">
    <property type="entry name" value="Beta-barrel_TonB_sf"/>
</dbReference>
<evidence type="ECO:0000256" key="9">
    <source>
        <dbReference type="RuleBase" id="RU003357"/>
    </source>
</evidence>
<feature type="chain" id="PRO_5046144348" evidence="10">
    <location>
        <begin position="36"/>
        <end position="916"/>
    </location>
</feature>
<dbReference type="InterPro" id="IPR000531">
    <property type="entry name" value="Beta-barrel_TonB"/>
</dbReference>
<keyword evidence="13" id="KW-0675">Receptor</keyword>
<keyword evidence="10" id="KW-0732">Signal</keyword>
<dbReference type="Pfam" id="PF07715">
    <property type="entry name" value="Plug"/>
    <property type="match status" value="1"/>
</dbReference>
<organism evidence="13 14">
    <name type="scientific">Parasphingorhabdus litoris</name>
    <dbReference type="NCBI Taxonomy" id="394733"/>
    <lineage>
        <taxon>Bacteria</taxon>
        <taxon>Pseudomonadati</taxon>
        <taxon>Pseudomonadota</taxon>
        <taxon>Alphaproteobacteria</taxon>
        <taxon>Sphingomonadales</taxon>
        <taxon>Sphingomonadaceae</taxon>
        <taxon>Parasphingorhabdus</taxon>
    </lineage>
</organism>
<keyword evidence="3 8" id="KW-1134">Transmembrane beta strand</keyword>
<evidence type="ECO:0000313" key="13">
    <source>
        <dbReference type="EMBL" id="GAA0473590.1"/>
    </source>
</evidence>
<accession>A0ABN1AD63</accession>
<comment type="caution">
    <text evidence="13">The sequence shown here is derived from an EMBL/GenBank/DDBJ whole genome shotgun (WGS) entry which is preliminary data.</text>
</comment>
<sequence length="916" mass="99259">MKKPQFSKKRGLVQASRVALGLSLAIAAGSTTAFAQDTSQENQSSAEIDEEEGVIVVTGFRASLESAVSEKKRSDQILESVTAEDIGKLPDASIGESIARLPGLTSQRLNGRANVIAVRGLGPDFSQTLLNGREQTSTGDNRAVEFDQYPSEVVSQVVVYKSPNASLVGQGLAGTIDVRTIRPLEYRDRVLAVGARGTYADLGALNAGSSKYGYRVNGTYVDQFADDTLGIAIAAAYVDEPYQLQEFNAWGYDGDGSAARPFVIGGSKSFVTSTELKRFGINGTLQYKPSDTVMMTLDGFYSNFNDDQSKRGIELPLAFGGGFGTTGDPSTATVTDGFATAATFENVRGVIRNDIFQRKADLYSFGYNATYEGDDGWKAFIDIGYSKTDRNELSIESYSGTGFNGDDTGNGASATIGVESGLSGTVFNPSLDYSDPSAIFLTDPLGWGGGVVPQAGYYNDRIVEDELKQYRVGVEKEFDGGFIKAVKFGLNYTDRDKSLTPDESLVRLAGGALETAIPQDALLRPTNLDYLGLGPVVSYDARQLIDDGILVLEPNNVPDVLSKAYSVSEDILTAYLQADIEQEFSNATLTGNFGVQAINTDQESTGPTFAGGVRNDRTLGDSYWDVLPSLNLSLRFDSDFIIRFAAARQIQRPRIDDMRVSLDYSRNETDPAGVFLDGSGGNPFLRPYRANGIDLNFEKYFGQSAVISLQLFYKDIVSYIDRSKQPFDFTGLPLPQNLPIDTPIGLLERAVNTGGGDFYGGELAITLPFNNITEALDGFGVTGGVGYTESKVEDANGDIDDIPGYSKWTANGTIFFEKWGFNARASARYRSRFLADFSGFGGNLTRRLALPETIVDAQIGYDFQEGSALEGLSFYLQAQNLTDERFASIDGDGTRLKVIDHQIYGRRFLIGASFKF</sequence>
<evidence type="ECO:0000313" key="14">
    <source>
        <dbReference type="Proteomes" id="UP001500713"/>
    </source>
</evidence>
<evidence type="ECO:0000256" key="5">
    <source>
        <dbReference type="ARBA" id="ARBA00023077"/>
    </source>
</evidence>
<dbReference type="CDD" id="cd01347">
    <property type="entry name" value="ligand_gated_channel"/>
    <property type="match status" value="1"/>
</dbReference>
<dbReference type="PROSITE" id="PS52016">
    <property type="entry name" value="TONB_DEPENDENT_REC_3"/>
    <property type="match status" value="1"/>
</dbReference>
<gene>
    <name evidence="13" type="ORF">GCM10009096_13650</name>
</gene>
<dbReference type="Pfam" id="PF00593">
    <property type="entry name" value="TonB_dep_Rec_b-barrel"/>
    <property type="match status" value="1"/>
</dbReference>
<evidence type="ECO:0000256" key="1">
    <source>
        <dbReference type="ARBA" id="ARBA00004571"/>
    </source>
</evidence>
<dbReference type="Proteomes" id="UP001500713">
    <property type="component" value="Unassembled WGS sequence"/>
</dbReference>
<name>A0ABN1AD63_9SPHN</name>
<comment type="similarity">
    <text evidence="8 9">Belongs to the TonB-dependent receptor family.</text>
</comment>
<dbReference type="InterPro" id="IPR010104">
    <property type="entry name" value="TonB_rcpt_bac"/>
</dbReference>
<evidence type="ECO:0000256" key="2">
    <source>
        <dbReference type="ARBA" id="ARBA00022448"/>
    </source>
</evidence>
<feature type="domain" description="TonB-dependent receptor plug" evidence="12">
    <location>
        <begin position="71"/>
        <end position="174"/>
    </location>
</feature>
<dbReference type="Gene3D" id="2.170.130.10">
    <property type="entry name" value="TonB-dependent receptor, plug domain"/>
    <property type="match status" value="1"/>
</dbReference>
<dbReference type="EMBL" id="BAAAEM010000002">
    <property type="protein sequence ID" value="GAA0473590.1"/>
    <property type="molecule type" value="Genomic_DNA"/>
</dbReference>
<evidence type="ECO:0000256" key="10">
    <source>
        <dbReference type="SAM" id="SignalP"/>
    </source>
</evidence>
<evidence type="ECO:0000259" key="12">
    <source>
        <dbReference type="Pfam" id="PF07715"/>
    </source>
</evidence>
<evidence type="ECO:0000256" key="3">
    <source>
        <dbReference type="ARBA" id="ARBA00022452"/>
    </source>
</evidence>
<comment type="subcellular location">
    <subcellularLocation>
        <location evidence="1 8">Cell outer membrane</location>
        <topology evidence="1 8">Multi-pass membrane protein</topology>
    </subcellularLocation>
</comment>
<dbReference type="PANTHER" id="PTHR40980:SF3">
    <property type="entry name" value="TONB-DEPENDENT RECEPTOR-LIKE BETA-BARREL DOMAIN-CONTAINING PROTEIN"/>
    <property type="match status" value="1"/>
</dbReference>
<dbReference type="SUPFAM" id="SSF56935">
    <property type="entry name" value="Porins"/>
    <property type="match status" value="1"/>
</dbReference>
<evidence type="ECO:0000256" key="4">
    <source>
        <dbReference type="ARBA" id="ARBA00022692"/>
    </source>
</evidence>
<dbReference type="InterPro" id="IPR039426">
    <property type="entry name" value="TonB-dep_rcpt-like"/>
</dbReference>
<keyword evidence="7 8" id="KW-0998">Cell outer membrane</keyword>
<keyword evidence="5 9" id="KW-0798">TonB box</keyword>